<feature type="transmembrane region" description="Helical" evidence="1">
    <location>
        <begin position="32"/>
        <end position="55"/>
    </location>
</feature>
<dbReference type="SUPFAM" id="SSF54523">
    <property type="entry name" value="Pili subunits"/>
    <property type="match status" value="1"/>
</dbReference>
<name>A0A1C3EQ24_9GAMM</name>
<dbReference type="RefSeq" id="WP_068899515.1">
    <property type="nucleotide sequence ID" value="NZ_JBHUIF010000003.1"/>
</dbReference>
<dbReference type="InterPro" id="IPR012902">
    <property type="entry name" value="N_methyl_site"/>
</dbReference>
<dbReference type="EMBL" id="LYBM01000004">
    <property type="protein sequence ID" value="ODA35353.1"/>
    <property type="molecule type" value="Genomic_DNA"/>
</dbReference>
<proteinExistence type="predicted"/>
<dbReference type="Proteomes" id="UP000094936">
    <property type="component" value="Unassembled WGS sequence"/>
</dbReference>
<dbReference type="InterPro" id="IPR045584">
    <property type="entry name" value="Pilin-like"/>
</dbReference>
<dbReference type="AlphaFoldDB" id="A0A1C3EQ24"/>
<organism evidence="2 3">
    <name type="scientific">Veronia pacifica</name>
    <dbReference type="NCBI Taxonomy" id="1080227"/>
    <lineage>
        <taxon>Bacteria</taxon>
        <taxon>Pseudomonadati</taxon>
        <taxon>Pseudomonadota</taxon>
        <taxon>Gammaproteobacteria</taxon>
        <taxon>Vibrionales</taxon>
        <taxon>Vibrionaceae</taxon>
        <taxon>Veronia</taxon>
    </lineage>
</organism>
<evidence type="ECO:0000256" key="1">
    <source>
        <dbReference type="SAM" id="Phobius"/>
    </source>
</evidence>
<keyword evidence="1" id="KW-0472">Membrane</keyword>
<evidence type="ECO:0000313" key="3">
    <source>
        <dbReference type="Proteomes" id="UP000094936"/>
    </source>
</evidence>
<dbReference type="OrthoDB" id="5902365at2"/>
<dbReference type="Pfam" id="PF07963">
    <property type="entry name" value="N_methyl"/>
    <property type="match status" value="1"/>
</dbReference>
<protein>
    <submittedName>
        <fullName evidence="2">Uncharacterized protein</fullName>
    </submittedName>
</protein>
<keyword evidence="1" id="KW-0812">Transmembrane</keyword>
<reference evidence="2 3" key="1">
    <citation type="submission" date="2016-05" db="EMBL/GenBank/DDBJ databases">
        <title>Genomic Taxonomy of the Vibrionaceae.</title>
        <authorList>
            <person name="Gomez-Gil B."/>
            <person name="Enciso-Ibarra J."/>
        </authorList>
    </citation>
    <scope>NUCLEOTIDE SEQUENCE [LARGE SCALE GENOMIC DNA]</scope>
    <source>
        <strain evidence="2 3">CAIM 1920</strain>
    </source>
</reference>
<evidence type="ECO:0000313" key="2">
    <source>
        <dbReference type="EMBL" id="ODA35353.1"/>
    </source>
</evidence>
<accession>A0A1C3EQ24</accession>
<keyword evidence="1" id="KW-1133">Transmembrane helix</keyword>
<dbReference type="Gene3D" id="3.30.700.10">
    <property type="entry name" value="Glycoprotein, Type 4 Pilin"/>
    <property type="match status" value="1"/>
</dbReference>
<keyword evidence="3" id="KW-1185">Reference proteome</keyword>
<comment type="caution">
    <text evidence="2">The sequence shown here is derived from an EMBL/GenBank/DDBJ whole genome shotgun (WGS) entry which is preliminary data.</text>
</comment>
<gene>
    <name evidence="2" type="ORF">A8L45_04095</name>
</gene>
<sequence>MISEQLDCVDVLSASLPVKSQRRKTPRTAQGFTLVSMIVTIVILATLAVIASAHYTSFSADARTAALKSVAGNIASTAEMTHAEMVMAGLAGWNPKHSELRRAVRGGYFGDDEPGRNPFAFCGHDCYFMMGYPSAGSKTLSSLVDGIGQKDDIVFAGWGNNDRQAQGVTGTSVLLALFSFRDNVNINKSNPGNNTLKKHSCYIWYAGSRPGRSYKLGVSPCK</sequence>